<dbReference type="Proteomes" id="UP001331761">
    <property type="component" value="Unassembled WGS sequence"/>
</dbReference>
<reference evidence="2 3" key="1">
    <citation type="submission" date="2019-10" db="EMBL/GenBank/DDBJ databases">
        <title>Assembly and Annotation for the nematode Trichostrongylus colubriformis.</title>
        <authorList>
            <person name="Martin J."/>
        </authorList>
    </citation>
    <scope>NUCLEOTIDE SEQUENCE [LARGE SCALE GENOMIC DNA]</scope>
    <source>
        <strain evidence="2">G859</strain>
        <tissue evidence="2">Whole worm</tissue>
    </source>
</reference>
<accession>A0AAN8IFE3</accession>
<dbReference type="InterPro" id="IPR008962">
    <property type="entry name" value="PapD-like_sf"/>
</dbReference>
<dbReference type="InterPro" id="IPR013783">
    <property type="entry name" value="Ig-like_fold"/>
</dbReference>
<proteinExistence type="predicted"/>
<dbReference type="SUPFAM" id="SSF49354">
    <property type="entry name" value="PapD-like"/>
    <property type="match status" value="1"/>
</dbReference>
<evidence type="ECO:0000313" key="2">
    <source>
        <dbReference type="EMBL" id="KAK5967728.1"/>
    </source>
</evidence>
<dbReference type="EMBL" id="WIXE01022182">
    <property type="protein sequence ID" value="KAK5967728.1"/>
    <property type="molecule type" value="Genomic_DNA"/>
</dbReference>
<dbReference type="InterPro" id="IPR000535">
    <property type="entry name" value="MSP_dom"/>
</dbReference>
<dbReference type="Pfam" id="PF00635">
    <property type="entry name" value="Motile_Sperm"/>
    <property type="match status" value="1"/>
</dbReference>
<evidence type="ECO:0000313" key="3">
    <source>
        <dbReference type="Proteomes" id="UP001331761"/>
    </source>
</evidence>
<name>A0AAN8IFE3_TRICO</name>
<feature type="domain" description="MSP" evidence="1">
    <location>
        <begin position="13"/>
        <end position="102"/>
    </location>
</feature>
<keyword evidence="3" id="KW-1185">Reference proteome</keyword>
<dbReference type="AlphaFoldDB" id="A0AAN8IFE3"/>
<dbReference type="Gene3D" id="2.60.40.10">
    <property type="entry name" value="Immunoglobulins"/>
    <property type="match status" value="1"/>
</dbReference>
<organism evidence="2 3">
    <name type="scientific">Trichostrongylus colubriformis</name>
    <name type="common">Black scour worm</name>
    <dbReference type="NCBI Taxonomy" id="6319"/>
    <lineage>
        <taxon>Eukaryota</taxon>
        <taxon>Metazoa</taxon>
        <taxon>Ecdysozoa</taxon>
        <taxon>Nematoda</taxon>
        <taxon>Chromadorea</taxon>
        <taxon>Rhabditida</taxon>
        <taxon>Rhabditina</taxon>
        <taxon>Rhabditomorpha</taxon>
        <taxon>Strongyloidea</taxon>
        <taxon>Trichostrongylidae</taxon>
        <taxon>Trichostrongylus</taxon>
    </lineage>
</organism>
<comment type="caution">
    <text evidence="2">The sequence shown here is derived from an EMBL/GenBank/DDBJ whole genome shotgun (WGS) entry which is preliminary data.</text>
</comment>
<protein>
    <submittedName>
        <fullName evidence="2">MSP domain-containing protein</fullName>
    </submittedName>
</protein>
<evidence type="ECO:0000259" key="1">
    <source>
        <dbReference type="Pfam" id="PF00635"/>
    </source>
</evidence>
<sequence length="117" mass="12650">MPYVLPTMVIPAQTPMFVGTGESRRELKSQSEKNIAFKLVFPPGSNYSATTQFGSIPPFGKTTIVLTRNKGKCPEEKMTIQYAAMAEGQTDPAASFSSGNPDGEFIGETIVRLCPIT</sequence>
<gene>
    <name evidence="2" type="ORF">GCK32_006932</name>
</gene>